<sequence length="301" mass="33739">MHKKRKLRQYIWCWIFILPTTLFYIGFQGWPILSSIYYSALNWSGISSDKSFVGLSNFKELLSDHWFWNAFANSFKYMLYSVPLLIVLSLFLAVLLNEKTLKMREVYRTLFFLPVITTASIVGIIMLFIWSPTGAINGLMQLFGAKRTVNFLGQASLALPTVAVIGVWKDVGIYMIYWLAALQSVPQDVVEAAKIDGAGKWEEFRYITVPIILPIGGVIILLATINSLKVFDIVQTMTGGGPFFATDVMGTFVYRTAYASSVGMPRLGYASAAAMLFGLCVILIGFILNTLKNLISRKRVD</sequence>
<evidence type="ECO:0000313" key="10">
    <source>
        <dbReference type="Proteomes" id="UP000248057"/>
    </source>
</evidence>
<evidence type="ECO:0000256" key="6">
    <source>
        <dbReference type="ARBA" id="ARBA00023136"/>
    </source>
</evidence>
<dbReference type="SUPFAM" id="SSF161098">
    <property type="entry name" value="MetI-like"/>
    <property type="match status" value="1"/>
</dbReference>
<dbReference type="PROSITE" id="PS50928">
    <property type="entry name" value="ABC_TM1"/>
    <property type="match status" value="1"/>
</dbReference>
<proteinExistence type="inferred from homology"/>
<feature type="transmembrane region" description="Helical" evidence="7">
    <location>
        <begin position="109"/>
        <end position="131"/>
    </location>
</feature>
<dbReference type="InterPro" id="IPR050809">
    <property type="entry name" value="UgpAE/MalFG_permease"/>
</dbReference>
<keyword evidence="4 7" id="KW-0812">Transmembrane</keyword>
<dbReference type="InterPro" id="IPR035906">
    <property type="entry name" value="MetI-like_sf"/>
</dbReference>
<feature type="transmembrane region" description="Helical" evidence="7">
    <location>
        <begin position="204"/>
        <end position="225"/>
    </location>
</feature>
<dbReference type="Proteomes" id="UP000248057">
    <property type="component" value="Unassembled WGS sequence"/>
</dbReference>
<keyword evidence="6 7" id="KW-0472">Membrane</keyword>
<keyword evidence="2 7" id="KW-0813">Transport</keyword>
<evidence type="ECO:0000256" key="3">
    <source>
        <dbReference type="ARBA" id="ARBA00022475"/>
    </source>
</evidence>
<dbReference type="InterPro" id="IPR000515">
    <property type="entry name" value="MetI-like"/>
</dbReference>
<keyword evidence="3" id="KW-1003">Cell membrane</keyword>
<comment type="subcellular location">
    <subcellularLocation>
        <location evidence="1 7">Cell membrane</location>
        <topology evidence="1 7">Multi-pass membrane protein</topology>
    </subcellularLocation>
</comment>
<feature type="transmembrane region" description="Helical" evidence="7">
    <location>
        <begin position="77"/>
        <end position="97"/>
    </location>
</feature>
<dbReference type="AlphaFoldDB" id="A0A2V3XYR5"/>
<evidence type="ECO:0000313" key="9">
    <source>
        <dbReference type="EMBL" id="PXX47904.1"/>
    </source>
</evidence>
<dbReference type="Pfam" id="PF00528">
    <property type="entry name" value="BPD_transp_1"/>
    <property type="match status" value="1"/>
</dbReference>
<feature type="transmembrane region" description="Helical" evidence="7">
    <location>
        <begin position="151"/>
        <end position="168"/>
    </location>
</feature>
<feature type="transmembrane region" description="Helical" evidence="7">
    <location>
        <begin position="269"/>
        <end position="291"/>
    </location>
</feature>
<dbReference type="GO" id="GO:0055085">
    <property type="term" value="P:transmembrane transport"/>
    <property type="evidence" value="ECO:0007669"/>
    <property type="project" value="InterPro"/>
</dbReference>
<reference evidence="9 10" key="1">
    <citation type="submission" date="2018-05" db="EMBL/GenBank/DDBJ databases">
        <title>Genomic Encyclopedia of Type Strains, Phase IV (KMG-IV): sequencing the most valuable type-strain genomes for metagenomic binning, comparative biology and taxonomic classification.</title>
        <authorList>
            <person name="Goeker M."/>
        </authorList>
    </citation>
    <scope>NUCLEOTIDE SEQUENCE [LARGE SCALE GENOMIC DNA]</scope>
    <source>
        <strain evidence="9 10">DSM 24995</strain>
    </source>
</reference>
<accession>A0A2V3XYR5</accession>
<evidence type="ECO:0000256" key="5">
    <source>
        <dbReference type="ARBA" id="ARBA00022989"/>
    </source>
</evidence>
<gene>
    <name evidence="9" type="ORF">DFR60_11974</name>
</gene>
<feature type="domain" description="ABC transmembrane type-1" evidence="8">
    <location>
        <begin position="71"/>
        <end position="288"/>
    </location>
</feature>
<dbReference type="CDD" id="cd06261">
    <property type="entry name" value="TM_PBP2"/>
    <property type="match status" value="1"/>
</dbReference>
<evidence type="ECO:0000256" key="7">
    <source>
        <dbReference type="RuleBase" id="RU363032"/>
    </source>
</evidence>
<name>A0A2V3XYR5_9FIRM</name>
<dbReference type="GO" id="GO:0005886">
    <property type="term" value="C:plasma membrane"/>
    <property type="evidence" value="ECO:0007669"/>
    <property type="project" value="UniProtKB-SubCell"/>
</dbReference>
<evidence type="ECO:0000256" key="2">
    <source>
        <dbReference type="ARBA" id="ARBA00022448"/>
    </source>
</evidence>
<dbReference type="Gene3D" id="1.10.3720.10">
    <property type="entry name" value="MetI-like"/>
    <property type="match status" value="1"/>
</dbReference>
<evidence type="ECO:0000259" key="8">
    <source>
        <dbReference type="PROSITE" id="PS50928"/>
    </source>
</evidence>
<protein>
    <submittedName>
        <fullName evidence="9">Carbohydrate ABC transporter membrane protein 1 (CUT1 family)</fullName>
    </submittedName>
</protein>
<evidence type="ECO:0000256" key="1">
    <source>
        <dbReference type="ARBA" id="ARBA00004651"/>
    </source>
</evidence>
<comment type="caution">
    <text evidence="9">The sequence shown here is derived from an EMBL/GenBank/DDBJ whole genome shotgun (WGS) entry which is preliminary data.</text>
</comment>
<comment type="similarity">
    <text evidence="7">Belongs to the binding-protein-dependent transport system permease family.</text>
</comment>
<keyword evidence="10" id="KW-1185">Reference proteome</keyword>
<dbReference type="GeneID" id="86064331"/>
<evidence type="ECO:0000256" key="4">
    <source>
        <dbReference type="ARBA" id="ARBA00022692"/>
    </source>
</evidence>
<dbReference type="RefSeq" id="WP_110325619.1">
    <property type="nucleotide sequence ID" value="NZ_QJKD01000019.1"/>
</dbReference>
<keyword evidence="5 7" id="KW-1133">Transmembrane helix</keyword>
<dbReference type="PANTHER" id="PTHR43227">
    <property type="entry name" value="BLL4140 PROTEIN"/>
    <property type="match status" value="1"/>
</dbReference>
<dbReference type="PANTHER" id="PTHR43227:SF11">
    <property type="entry name" value="BLL4140 PROTEIN"/>
    <property type="match status" value="1"/>
</dbReference>
<feature type="transmembrane region" description="Helical" evidence="7">
    <location>
        <begin position="12"/>
        <end position="33"/>
    </location>
</feature>
<dbReference type="EMBL" id="QJKD01000019">
    <property type="protein sequence ID" value="PXX47904.1"/>
    <property type="molecule type" value="Genomic_DNA"/>
</dbReference>
<organism evidence="9 10">
    <name type="scientific">Hungatella effluvii</name>
    <dbReference type="NCBI Taxonomy" id="1096246"/>
    <lineage>
        <taxon>Bacteria</taxon>
        <taxon>Bacillati</taxon>
        <taxon>Bacillota</taxon>
        <taxon>Clostridia</taxon>
        <taxon>Lachnospirales</taxon>
        <taxon>Lachnospiraceae</taxon>
        <taxon>Hungatella</taxon>
    </lineage>
</organism>